<evidence type="ECO:0000256" key="1">
    <source>
        <dbReference type="ARBA" id="ARBA00038310"/>
    </source>
</evidence>
<evidence type="ECO:0000313" key="4">
    <source>
        <dbReference type="Proteomes" id="UP000319557"/>
    </source>
</evidence>
<proteinExistence type="inferred from homology"/>
<dbReference type="Gene3D" id="3.20.20.140">
    <property type="entry name" value="Metal-dependent hydrolases"/>
    <property type="match status" value="1"/>
</dbReference>
<dbReference type="RefSeq" id="WP_145347607.1">
    <property type="nucleotide sequence ID" value="NZ_CP036261.1"/>
</dbReference>
<keyword evidence="3" id="KW-0378">Hydrolase</keyword>
<dbReference type="GO" id="GO:0016787">
    <property type="term" value="F:hydrolase activity"/>
    <property type="evidence" value="ECO:0007669"/>
    <property type="project" value="UniProtKB-KW"/>
</dbReference>
<dbReference type="EMBL" id="CP036261">
    <property type="protein sequence ID" value="QDS89717.1"/>
    <property type="molecule type" value="Genomic_DNA"/>
</dbReference>
<protein>
    <submittedName>
        <fullName evidence="3">Amidohydrolase</fullName>
    </submittedName>
</protein>
<dbReference type="Pfam" id="PF04909">
    <property type="entry name" value="Amidohydro_2"/>
    <property type="match status" value="1"/>
</dbReference>
<name>A0A517M4B9_9BACT</name>
<dbReference type="AlphaFoldDB" id="A0A517M4B9"/>
<dbReference type="OrthoDB" id="5450317at2"/>
<organism evidence="3 4">
    <name type="scientific">Rosistilla ulvae</name>
    <dbReference type="NCBI Taxonomy" id="1930277"/>
    <lineage>
        <taxon>Bacteria</taxon>
        <taxon>Pseudomonadati</taxon>
        <taxon>Planctomycetota</taxon>
        <taxon>Planctomycetia</taxon>
        <taxon>Pirellulales</taxon>
        <taxon>Pirellulaceae</taxon>
        <taxon>Rosistilla</taxon>
    </lineage>
</organism>
<dbReference type="KEGG" id="ruv:EC9_39170"/>
<evidence type="ECO:0000259" key="2">
    <source>
        <dbReference type="Pfam" id="PF04909"/>
    </source>
</evidence>
<dbReference type="Proteomes" id="UP000319557">
    <property type="component" value="Chromosome"/>
</dbReference>
<feature type="domain" description="Amidohydrolase-related" evidence="2">
    <location>
        <begin position="3"/>
        <end position="276"/>
    </location>
</feature>
<reference evidence="3 4" key="1">
    <citation type="submission" date="2019-02" db="EMBL/GenBank/DDBJ databases">
        <title>Deep-cultivation of Planctomycetes and their phenomic and genomic characterization uncovers novel biology.</title>
        <authorList>
            <person name="Wiegand S."/>
            <person name="Jogler M."/>
            <person name="Boedeker C."/>
            <person name="Pinto D."/>
            <person name="Vollmers J."/>
            <person name="Rivas-Marin E."/>
            <person name="Kohn T."/>
            <person name="Peeters S.H."/>
            <person name="Heuer A."/>
            <person name="Rast P."/>
            <person name="Oberbeckmann S."/>
            <person name="Bunk B."/>
            <person name="Jeske O."/>
            <person name="Meyerdierks A."/>
            <person name="Storesund J.E."/>
            <person name="Kallscheuer N."/>
            <person name="Luecker S."/>
            <person name="Lage O.M."/>
            <person name="Pohl T."/>
            <person name="Merkel B.J."/>
            <person name="Hornburger P."/>
            <person name="Mueller R.-W."/>
            <person name="Bruemmer F."/>
            <person name="Labrenz M."/>
            <person name="Spormann A.M."/>
            <person name="Op den Camp H."/>
            <person name="Overmann J."/>
            <person name="Amann R."/>
            <person name="Jetten M.S.M."/>
            <person name="Mascher T."/>
            <person name="Medema M.H."/>
            <person name="Devos D.P."/>
            <person name="Kaster A.-K."/>
            <person name="Ovreas L."/>
            <person name="Rohde M."/>
            <person name="Galperin M.Y."/>
            <person name="Jogler C."/>
        </authorList>
    </citation>
    <scope>NUCLEOTIDE SEQUENCE [LARGE SCALE GENOMIC DNA]</scope>
    <source>
        <strain evidence="3 4">EC9</strain>
    </source>
</reference>
<dbReference type="InterPro" id="IPR052350">
    <property type="entry name" value="Metallo-dep_Lactonases"/>
</dbReference>
<accession>A0A517M4B9</accession>
<sequence length="282" mass="31852">MKIDSHHHLWNYDPAQYGWISEHMSVLRRDFTPANLQTELTGAGIDAAVAVQAQQTVAETQWLIEQAEQNRSIVGVVGWVPLADDRVDSELDRLHQHEVLKGIRHVVQDEPQDDFILGDAFNRGVAKLQGFGLVYDILIYGKHLGPTIEFVDRHPSQPFVLDHIAKPTIRGEQFDKDWATQLRELGRRRNVVCKFSGVATEVSDEGAAIETIRPYWEAALEAFGPNRLMFGSDWPVCLLKISYRQWVDMVAELASGLTAAEQKQFWGLTAATTYGLSFPSRR</sequence>
<dbReference type="InterPro" id="IPR006680">
    <property type="entry name" value="Amidohydro-rel"/>
</dbReference>
<comment type="similarity">
    <text evidence="1">Belongs to the metallo-dependent hydrolases superfamily.</text>
</comment>
<dbReference type="InterPro" id="IPR032466">
    <property type="entry name" value="Metal_Hydrolase"/>
</dbReference>
<gene>
    <name evidence="3" type="ORF">EC9_39170</name>
</gene>
<evidence type="ECO:0000313" key="3">
    <source>
        <dbReference type="EMBL" id="QDS89717.1"/>
    </source>
</evidence>
<dbReference type="PANTHER" id="PTHR43569:SF2">
    <property type="entry name" value="AMIDOHYDROLASE-RELATED DOMAIN-CONTAINING PROTEIN"/>
    <property type="match status" value="1"/>
</dbReference>
<dbReference type="PANTHER" id="PTHR43569">
    <property type="entry name" value="AMIDOHYDROLASE"/>
    <property type="match status" value="1"/>
</dbReference>
<keyword evidence="4" id="KW-1185">Reference proteome</keyword>
<dbReference type="SUPFAM" id="SSF51556">
    <property type="entry name" value="Metallo-dependent hydrolases"/>
    <property type="match status" value="1"/>
</dbReference>